<keyword evidence="1" id="KW-0472">Membrane</keyword>
<dbReference type="EMBL" id="PP965499">
    <property type="protein sequence ID" value="XCO00547.1"/>
    <property type="molecule type" value="Genomic_DNA"/>
</dbReference>
<evidence type="ECO:0000256" key="1">
    <source>
        <dbReference type="SAM" id="Phobius"/>
    </source>
</evidence>
<keyword evidence="1" id="KW-0812">Transmembrane</keyword>
<dbReference type="EMBL" id="PP965497">
    <property type="protein sequence ID" value="XCO00352.1"/>
    <property type="molecule type" value="Genomic_DNA"/>
</dbReference>
<evidence type="ECO:0000313" key="3">
    <source>
        <dbReference type="EMBL" id="XCO00452.1"/>
    </source>
</evidence>
<keyword evidence="1" id="KW-1133">Transmembrane helix</keyword>
<accession>A0AAU8MHF2</accession>
<sequence length="45" mass="5291">MMYNQHIQRFVEIIIISEVPVEDNTIIMGCLLLLVMTILLIKTMR</sequence>
<evidence type="ECO:0000313" key="4">
    <source>
        <dbReference type="EMBL" id="XCO00547.1"/>
    </source>
</evidence>
<dbReference type="EMBL" id="PP965498">
    <property type="protein sequence ID" value="XCO00452.1"/>
    <property type="molecule type" value="Genomic_DNA"/>
</dbReference>
<feature type="transmembrane region" description="Helical" evidence="1">
    <location>
        <begin position="25"/>
        <end position="41"/>
    </location>
</feature>
<organism evidence="2">
    <name type="scientific">Geladintestivirus 1</name>
    <dbReference type="NCBI Taxonomy" id="3233133"/>
    <lineage>
        <taxon>Viruses</taxon>
        <taxon>Duplodnaviria</taxon>
        <taxon>Heunggongvirae</taxon>
        <taxon>Uroviricota</taxon>
        <taxon>Caudoviricetes</taxon>
        <taxon>Crassvirales</taxon>
    </lineage>
</organism>
<evidence type="ECO:0000313" key="2">
    <source>
        <dbReference type="EMBL" id="XCO00352.1"/>
    </source>
</evidence>
<proteinExistence type="predicted"/>
<reference evidence="2" key="1">
    <citation type="submission" date="2024-06" db="EMBL/GenBank/DDBJ databases">
        <title>Intestivirid acquisition increases across infancy in a wild primate population.</title>
        <authorList>
            <person name="Schneider-Creas I.A."/>
            <person name="Moya I.L."/>
            <person name="Chiou K.L."/>
            <person name="Baniel A."/>
            <person name="Azanaw Haile A."/>
            <person name="Kebede F."/>
            <person name="Abebe B."/>
            <person name="Snyder-Mackler N."/>
            <person name="Varsani A."/>
        </authorList>
    </citation>
    <scope>NUCLEOTIDE SEQUENCE</scope>
    <source>
        <strain evidence="2">Int_RNL_2016_0117_DIX</strain>
        <strain evidence="4">Int_RNL_2017_0546_COW</strain>
        <strain evidence="3">Int_RNL_2018_0945_COW</strain>
    </source>
</reference>
<protein>
    <submittedName>
        <fullName evidence="2">Uncharacterized protein</fullName>
    </submittedName>
</protein>
<name>A0AAU8MHF2_9CAUD</name>